<dbReference type="Pfam" id="PF09084">
    <property type="entry name" value="NMT1"/>
    <property type="match status" value="1"/>
</dbReference>
<dbReference type="AlphaFoldDB" id="C7RJU1"/>
<dbReference type="eggNOG" id="COG2358">
    <property type="taxonomic scope" value="Bacteria"/>
</dbReference>
<dbReference type="HOGENOM" id="CLU_1197693_0_0_4"/>
<dbReference type="PANTHER" id="PTHR42941:SF1">
    <property type="entry name" value="SLL1037 PROTEIN"/>
    <property type="match status" value="1"/>
</dbReference>
<sequence precursor="true">MNRTLAIVGFLILVAGAVIAAWTWSPWMFSPNYTIRIATGPIDSDGQKFIAAFRRELAEQRPRVRLALTETANLQESAEALQDGKVDLAVVRSDHPAAASGGTLLIVRRINLVFMASAHSSVTAMKDLVGKKIGIASDAATIDPLLATVVESYGRQTANLVTIAPADLGVELRDRKVAAVVVMGPAGPGAISDAVKTIVKATRKPPKFVALDEAKAIAMHHRVYEEVEILQ</sequence>
<protein>
    <submittedName>
        <fullName evidence="2">TRAP-type uncharacterized transport system periplasmic component-like protein</fullName>
    </submittedName>
</protein>
<feature type="domain" description="SsuA/THI5-like" evidence="1">
    <location>
        <begin position="66"/>
        <end position="180"/>
    </location>
</feature>
<accession>C7RJU1</accession>
<gene>
    <name evidence="2" type="ordered locus">CAP2UW1_3524</name>
</gene>
<dbReference type="InterPro" id="IPR011852">
    <property type="entry name" value="TRAP_TAXI"/>
</dbReference>
<dbReference type="EMBL" id="CP001715">
    <property type="protein sequence ID" value="ACV36782.1"/>
    <property type="molecule type" value="Genomic_DNA"/>
</dbReference>
<name>C7RJU1_ACCRE</name>
<dbReference type="InterPro" id="IPR015168">
    <property type="entry name" value="SsuA/THI5"/>
</dbReference>
<evidence type="ECO:0000259" key="1">
    <source>
        <dbReference type="Pfam" id="PF09084"/>
    </source>
</evidence>
<dbReference type="OrthoDB" id="7976602at2"/>
<reference evidence="2" key="1">
    <citation type="submission" date="2009-08" db="EMBL/GenBank/DDBJ databases">
        <authorList>
            <consortium name="US DOE Joint Genome Institute"/>
            <person name="Lucas S."/>
            <person name="Copeland A."/>
            <person name="Lapidus A."/>
            <person name="Glavina del Rio T."/>
            <person name="Dalin E."/>
            <person name="Tice H."/>
            <person name="Bruce D."/>
            <person name="Barry K."/>
            <person name="Pitluck S."/>
            <person name="Lowry S."/>
            <person name="Larimer F."/>
            <person name="Land M."/>
            <person name="Hauser L."/>
            <person name="Kyrpides N."/>
            <person name="Ivanova N."/>
            <person name="McMahon K.D."/>
            <person name="Hugenholtz P."/>
        </authorList>
    </citation>
    <scope>NUCLEOTIDE SEQUENCE</scope>
    <source>
        <strain evidence="2">UW-1</strain>
    </source>
</reference>
<reference evidence="2" key="2">
    <citation type="submission" date="2009-09" db="EMBL/GenBank/DDBJ databases">
        <title>Complete sequence of chromosome of Candidatus Accumulibacter phosphatis clade IIA str. UW-1.</title>
        <authorList>
            <consortium name="US DOE Joint Genome Institute"/>
            <person name="Martin H.G."/>
            <person name="Ivanova N."/>
            <person name="Kunin V."/>
            <person name="Warnecke F."/>
            <person name="Barry K."/>
            <person name="He S."/>
            <person name="Salamov A."/>
            <person name="Szeto E."/>
            <person name="Dalin E."/>
            <person name="Pangilinan J.L."/>
            <person name="Lapidus A."/>
            <person name="Lowry S."/>
            <person name="Kyrpides N.C."/>
            <person name="McMahon K.D."/>
            <person name="Hugenholtz P."/>
        </authorList>
    </citation>
    <scope>NUCLEOTIDE SEQUENCE [LARGE SCALE GENOMIC DNA]</scope>
    <source>
        <strain evidence="2">UW-1</strain>
    </source>
</reference>
<proteinExistence type="predicted"/>
<evidence type="ECO:0000313" key="2">
    <source>
        <dbReference type="EMBL" id="ACV36782.1"/>
    </source>
</evidence>
<dbReference type="KEGG" id="app:CAP2UW1_3524"/>
<organism evidence="2">
    <name type="scientific">Accumulibacter regalis</name>
    <dbReference type="NCBI Taxonomy" id="522306"/>
    <lineage>
        <taxon>Bacteria</taxon>
        <taxon>Pseudomonadati</taxon>
        <taxon>Pseudomonadota</taxon>
        <taxon>Betaproteobacteria</taxon>
        <taxon>Candidatus Accumulibacter</taxon>
    </lineage>
</organism>
<dbReference type="Gene3D" id="3.40.190.10">
    <property type="entry name" value="Periplasmic binding protein-like II"/>
    <property type="match status" value="1"/>
</dbReference>
<dbReference type="PANTHER" id="PTHR42941">
    <property type="entry name" value="SLL1037 PROTEIN"/>
    <property type="match status" value="1"/>
</dbReference>
<dbReference type="STRING" id="522306.CAP2UW1_3524"/>
<dbReference type="SUPFAM" id="SSF53850">
    <property type="entry name" value="Periplasmic binding protein-like II"/>
    <property type="match status" value="1"/>
</dbReference>